<dbReference type="Gene3D" id="6.10.110.10">
    <property type="match status" value="1"/>
</dbReference>
<evidence type="ECO:0000313" key="8">
    <source>
        <dbReference type="Proteomes" id="UP000008062"/>
    </source>
</evidence>
<dbReference type="GO" id="GO:0016020">
    <property type="term" value="C:membrane"/>
    <property type="evidence" value="ECO:0007669"/>
    <property type="project" value="UniProtKB-SubCell"/>
</dbReference>
<name>F9XKC2_ZYMTI</name>
<evidence type="ECO:0000256" key="1">
    <source>
        <dbReference type="ARBA" id="ARBA00004141"/>
    </source>
</evidence>
<feature type="transmembrane region" description="Helical" evidence="6">
    <location>
        <begin position="125"/>
        <end position="147"/>
    </location>
</feature>
<reference evidence="7 8" key="1">
    <citation type="journal article" date="2011" name="PLoS Genet.">
        <title>Finished genome of the fungal wheat pathogen Mycosphaerella graminicola reveals dispensome structure, chromosome plasticity, and stealth pathogenesis.</title>
        <authorList>
            <person name="Goodwin S.B."/>
            <person name="Ben M'barek S."/>
            <person name="Dhillon B."/>
            <person name="Wittenberg A.H.J."/>
            <person name="Crane C.F."/>
            <person name="Hane J.K."/>
            <person name="Foster A.J."/>
            <person name="Van der Lee T.A.J."/>
            <person name="Grimwood J."/>
            <person name="Aerts A."/>
            <person name="Antoniw J."/>
            <person name="Bailey A."/>
            <person name="Bluhm B."/>
            <person name="Bowler J."/>
            <person name="Bristow J."/>
            <person name="van der Burgt A."/>
            <person name="Canto-Canche B."/>
            <person name="Churchill A.C.L."/>
            <person name="Conde-Ferraez L."/>
            <person name="Cools H.J."/>
            <person name="Coutinho P.M."/>
            <person name="Csukai M."/>
            <person name="Dehal P."/>
            <person name="De Wit P."/>
            <person name="Donzelli B."/>
            <person name="van de Geest H.C."/>
            <person name="van Ham R.C.H.J."/>
            <person name="Hammond-Kosack K.E."/>
            <person name="Henrissat B."/>
            <person name="Kilian A."/>
            <person name="Kobayashi A.K."/>
            <person name="Koopmann E."/>
            <person name="Kourmpetis Y."/>
            <person name="Kuzniar A."/>
            <person name="Lindquist E."/>
            <person name="Lombard V."/>
            <person name="Maliepaard C."/>
            <person name="Martins N."/>
            <person name="Mehrabi R."/>
            <person name="Nap J.P.H."/>
            <person name="Ponomarenko A."/>
            <person name="Rudd J.J."/>
            <person name="Salamov A."/>
            <person name="Schmutz J."/>
            <person name="Schouten H.J."/>
            <person name="Shapiro H."/>
            <person name="Stergiopoulos I."/>
            <person name="Torriani S.F.F."/>
            <person name="Tu H."/>
            <person name="de Vries R.P."/>
            <person name="Waalwijk C."/>
            <person name="Ware S.B."/>
            <person name="Wiebenga A."/>
            <person name="Zwiers L.-H."/>
            <person name="Oliver R.P."/>
            <person name="Grigoriev I.V."/>
            <person name="Kema G.H.J."/>
        </authorList>
    </citation>
    <scope>NUCLEOTIDE SEQUENCE [LARGE SCALE GENOMIC DNA]</scope>
    <source>
        <strain evidence="8">CBS 115943 / IPO323</strain>
    </source>
</reference>
<evidence type="ECO:0000256" key="5">
    <source>
        <dbReference type="ARBA" id="ARBA00023136"/>
    </source>
</evidence>
<dbReference type="HOGENOM" id="CLU_086437_0_0_1"/>
<dbReference type="VEuPathDB" id="FungiDB:ZTRI_9.561"/>
<keyword evidence="8" id="KW-1185">Reference proteome</keyword>
<evidence type="ECO:0000256" key="6">
    <source>
        <dbReference type="SAM" id="Phobius"/>
    </source>
</evidence>
<dbReference type="InterPro" id="IPR038213">
    <property type="entry name" value="IFI6/IFI27-like_sf"/>
</dbReference>
<dbReference type="InterPro" id="IPR009311">
    <property type="entry name" value="IFI6/IFI27-like"/>
</dbReference>
<evidence type="ECO:0000256" key="4">
    <source>
        <dbReference type="ARBA" id="ARBA00022989"/>
    </source>
</evidence>
<evidence type="ECO:0000256" key="3">
    <source>
        <dbReference type="ARBA" id="ARBA00022692"/>
    </source>
</evidence>
<dbReference type="Proteomes" id="UP000008062">
    <property type="component" value="Chromosome 9"/>
</dbReference>
<dbReference type="OMA" id="SFAARWM"/>
<keyword evidence="5 6" id="KW-0472">Membrane</keyword>
<organism evidence="7 8">
    <name type="scientific">Zymoseptoria tritici (strain CBS 115943 / IPO323)</name>
    <name type="common">Speckled leaf blotch fungus</name>
    <name type="synonym">Septoria tritici</name>
    <dbReference type="NCBI Taxonomy" id="336722"/>
    <lineage>
        <taxon>Eukaryota</taxon>
        <taxon>Fungi</taxon>
        <taxon>Dikarya</taxon>
        <taxon>Ascomycota</taxon>
        <taxon>Pezizomycotina</taxon>
        <taxon>Dothideomycetes</taxon>
        <taxon>Dothideomycetidae</taxon>
        <taxon>Mycosphaerellales</taxon>
        <taxon>Mycosphaerellaceae</taxon>
        <taxon>Zymoseptoria</taxon>
    </lineage>
</organism>
<dbReference type="KEGG" id="ztr:MYCGRDRAFT_105798"/>
<dbReference type="InParanoid" id="F9XKC2"/>
<protein>
    <submittedName>
        <fullName evidence="7">Uncharacterized protein</fullName>
    </submittedName>
</protein>
<evidence type="ECO:0000313" key="7">
    <source>
        <dbReference type="EMBL" id="EGP84567.1"/>
    </source>
</evidence>
<keyword evidence="4 6" id="KW-1133">Transmembrane helix</keyword>
<dbReference type="Pfam" id="PF06140">
    <property type="entry name" value="Ifi-6-16"/>
    <property type="match status" value="1"/>
</dbReference>
<accession>F9XKC2</accession>
<comment type="subcellular location">
    <subcellularLocation>
        <location evidence="1">Membrane</location>
        <topology evidence="1">Multi-pass membrane protein</topology>
    </subcellularLocation>
</comment>
<keyword evidence="3 6" id="KW-0812">Transmembrane</keyword>
<dbReference type="EMBL" id="CM001204">
    <property type="protein sequence ID" value="EGP84567.1"/>
    <property type="molecule type" value="Genomic_DNA"/>
</dbReference>
<evidence type="ECO:0000256" key="2">
    <source>
        <dbReference type="ARBA" id="ARBA00007262"/>
    </source>
</evidence>
<dbReference type="OrthoDB" id="440424at2759"/>
<proteinExistence type="inferred from homology"/>
<dbReference type="RefSeq" id="XP_003849591.1">
    <property type="nucleotide sequence ID" value="XM_003849543.1"/>
</dbReference>
<gene>
    <name evidence="7" type="ORF">MYCGRDRAFT_105798</name>
</gene>
<dbReference type="AlphaFoldDB" id="F9XKC2"/>
<comment type="similarity">
    <text evidence="2">Belongs to the IFI6/IFI27 family.</text>
</comment>
<dbReference type="eggNOG" id="ENOG502SR07">
    <property type="taxonomic scope" value="Eukaryota"/>
</dbReference>
<dbReference type="GeneID" id="13402322"/>
<sequence>MVFSCFGRTRLLSSPKDSIHCSLLSEKNCDSKYEDYSDSHLAEKMVFTLHTRSMSTGELRVALEGAIRETSWAESIARRILGLLETALAAEASMGPAMKEAFNKAMESAKNITELGEELVKEHPIIAGIVCAILALGILYLLAPAVIELLGFTELGPAPGSFASRWHSLYGARVPIGSVFSYMQRLGMKWNGGVGLVARL</sequence>